<keyword evidence="6" id="KW-1185">Reference proteome</keyword>
<dbReference type="InterPro" id="IPR043504">
    <property type="entry name" value="Peptidase_S1_PA_chymotrypsin"/>
</dbReference>
<proteinExistence type="inferred from homology"/>
<dbReference type="InterPro" id="IPR033116">
    <property type="entry name" value="TRYPSIN_SER"/>
</dbReference>
<accession>A0A1I7YUK8</accession>
<comment type="similarity">
    <text evidence="2">Belongs to the peptidase S1 family. CLIP subfamily.</text>
</comment>
<dbReference type="SMART" id="SM00020">
    <property type="entry name" value="Tryp_SPc"/>
    <property type="match status" value="1"/>
</dbReference>
<keyword evidence="3" id="KW-0645">Protease</keyword>
<dbReference type="CDD" id="cd00190">
    <property type="entry name" value="Tryp_SPc"/>
    <property type="match status" value="1"/>
</dbReference>
<feature type="chain" id="PRO_5013289237" evidence="4">
    <location>
        <begin position="16"/>
        <end position="272"/>
    </location>
</feature>
<dbReference type="Proteomes" id="UP000095287">
    <property type="component" value="Unplaced"/>
</dbReference>
<reference evidence="7" key="1">
    <citation type="submission" date="2016-11" db="UniProtKB">
        <authorList>
            <consortium name="WormBaseParasite"/>
        </authorList>
    </citation>
    <scope>IDENTIFICATION</scope>
</reference>
<dbReference type="InterPro" id="IPR009003">
    <property type="entry name" value="Peptidase_S1_PA"/>
</dbReference>
<dbReference type="SUPFAM" id="SSF50494">
    <property type="entry name" value="Trypsin-like serine proteases"/>
    <property type="match status" value="1"/>
</dbReference>
<evidence type="ECO:0000259" key="5">
    <source>
        <dbReference type="PROSITE" id="PS50240"/>
    </source>
</evidence>
<keyword evidence="3" id="KW-0720">Serine protease</keyword>
<dbReference type="InterPro" id="IPR018114">
    <property type="entry name" value="TRYPSIN_HIS"/>
</dbReference>
<dbReference type="PROSITE" id="PS00134">
    <property type="entry name" value="TRYPSIN_HIS"/>
    <property type="match status" value="1"/>
</dbReference>
<sequence length="272" mass="29303">MVLLLLFALAASATSYPSFLDDRPWKIIRGSAASAGQFPYMVFLNMQRSRGTMRCGGSLLSKRFVLTAAHCVLDVKGGQVMVGSVTLGQSRTAQWSPIRRIFKHSGYTGEAHTGGYHDIAILEIEPVQLNQYVQPVRIVKDDSALLRSGKGTSIGFGTYNVVNGEGMFSSYLRVINIPLIPAGECRWKNGAYLRDFQICAGERGVAPGAGDSGGPLLVKTSNGMVQVGITSHGVPDEKIVQEGIRASRKSVTYDCEAVIGKITQGCSHVNYV</sequence>
<name>A0A1I7YUK8_9BILA</name>
<evidence type="ECO:0000313" key="7">
    <source>
        <dbReference type="WBParaSite" id="L893_g19854.t1"/>
    </source>
</evidence>
<dbReference type="WBParaSite" id="L893_g19854.t1">
    <property type="protein sequence ID" value="L893_g19854.t1"/>
    <property type="gene ID" value="L893_g19854"/>
</dbReference>
<dbReference type="PRINTS" id="PR00722">
    <property type="entry name" value="CHYMOTRYPSIN"/>
</dbReference>
<feature type="signal peptide" evidence="4">
    <location>
        <begin position="1"/>
        <end position="15"/>
    </location>
</feature>
<dbReference type="GO" id="GO:0004252">
    <property type="term" value="F:serine-type endopeptidase activity"/>
    <property type="evidence" value="ECO:0007669"/>
    <property type="project" value="InterPro"/>
</dbReference>
<evidence type="ECO:0000256" key="2">
    <source>
        <dbReference type="ARBA" id="ARBA00024195"/>
    </source>
</evidence>
<dbReference type="PROSITE" id="PS50240">
    <property type="entry name" value="TRYPSIN_DOM"/>
    <property type="match status" value="1"/>
</dbReference>
<keyword evidence="4" id="KW-0732">Signal</keyword>
<evidence type="ECO:0000256" key="1">
    <source>
        <dbReference type="ARBA" id="ARBA00023157"/>
    </source>
</evidence>
<dbReference type="InterPro" id="IPR051487">
    <property type="entry name" value="Ser/Thr_Proteases_Immune/Dev"/>
</dbReference>
<dbReference type="AlphaFoldDB" id="A0A1I7YUK8"/>
<evidence type="ECO:0000313" key="6">
    <source>
        <dbReference type="Proteomes" id="UP000095287"/>
    </source>
</evidence>
<dbReference type="FunFam" id="2.40.10.10:FF:000068">
    <property type="entry name" value="transmembrane protease serine 2"/>
    <property type="match status" value="1"/>
</dbReference>
<keyword evidence="1" id="KW-1015">Disulfide bond</keyword>
<evidence type="ECO:0000256" key="4">
    <source>
        <dbReference type="SAM" id="SignalP"/>
    </source>
</evidence>
<dbReference type="InterPro" id="IPR001254">
    <property type="entry name" value="Trypsin_dom"/>
</dbReference>
<evidence type="ECO:0000256" key="3">
    <source>
        <dbReference type="RuleBase" id="RU363034"/>
    </source>
</evidence>
<protein>
    <submittedName>
        <fullName evidence="7">Peptidase S1 domain-containing protein</fullName>
    </submittedName>
</protein>
<organism evidence="6 7">
    <name type="scientific">Steinernema glaseri</name>
    <dbReference type="NCBI Taxonomy" id="37863"/>
    <lineage>
        <taxon>Eukaryota</taxon>
        <taxon>Metazoa</taxon>
        <taxon>Ecdysozoa</taxon>
        <taxon>Nematoda</taxon>
        <taxon>Chromadorea</taxon>
        <taxon>Rhabditida</taxon>
        <taxon>Tylenchina</taxon>
        <taxon>Panagrolaimomorpha</taxon>
        <taxon>Strongyloidoidea</taxon>
        <taxon>Steinernematidae</taxon>
        <taxon>Steinernema</taxon>
    </lineage>
</organism>
<keyword evidence="3" id="KW-0378">Hydrolase</keyword>
<dbReference type="Gene3D" id="2.40.10.10">
    <property type="entry name" value="Trypsin-like serine proteases"/>
    <property type="match status" value="1"/>
</dbReference>
<dbReference type="Pfam" id="PF00089">
    <property type="entry name" value="Trypsin"/>
    <property type="match status" value="1"/>
</dbReference>
<dbReference type="PROSITE" id="PS00135">
    <property type="entry name" value="TRYPSIN_SER"/>
    <property type="match status" value="1"/>
</dbReference>
<feature type="domain" description="Peptidase S1" evidence="5">
    <location>
        <begin position="27"/>
        <end position="272"/>
    </location>
</feature>
<dbReference type="GO" id="GO:0006508">
    <property type="term" value="P:proteolysis"/>
    <property type="evidence" value="ECO:0007669"/>
    <property type="project" value="UniProtKB-KW"/>
</dbReference>
<dbReference type="InterPro" id="IPR001314">
    <property type="entry name" value="Peptidase_S1A"/>
</dbReference>
<dbReference type="PANTHER" id="PTHR24256">
    <property type="entry name" value="TRYPTASE-RELATED"/>
    <property type="match status" value="1"/>
</dbReference>